<dbReference type="PANTHER" id="PTHR35333:SF3">
    <property type="entry name" value="BETA-LACTAMASE-TYPE TRANSPEPTIDASE FOLD CONTAINING PROTEIN"/>
    <property type="match status" value="1"/>
</dbReference>
<dbReference type="InterPro" id="IPR000871">
    <property type="entry name" value="Beta-lactam_class-A"/>
</dbReference>
<sequence length="311" mass="32428">MTENSDAVTSTAVVDEITDTFAAIGVTGRLHALSLTTDREVGADPDTPVVLASVVKVLIALEYARQATAGLLDPTSMVWVRDGDRLGGTGTAGFLDDVALSLRDLAGSMMSVSDNTAADLLLDRIGLAALRSAIGELGLGATTVLGAPRDILATIIEDVGADDDAEFAIRFAAAAHGDGRRVRAFDPAGTTSSTPRDMTRLLSLIWRDLAGSAAACAEVRRLMSAQLNWHRLAAGFDDEVLVAAKSGSLPPIRNEIGVITYPDGRGYAVSVFVELTGMPGRRPDVDVAIGRAARLAVDWLRATDDASASPG</sequence>
<keyword evidence="2" id="KW-0378">Hydrolase</keyword>
<dbReference type="EC" id="3.5.2.6" evidence="2"/>
<dbReference type="RefSeq" id="WP_236750423.1">
    <property type="nucleotide sequence ID" value="NZ_CP014859.1"/>
</dbReference>
<dbReference type="SUPFAM" id="SSF56601">
    <property type="entry name" value="beta-lactamase/transpeptidase-like"/>
    <property type="match status" value="1"/>
</dbReference>
<reference evidence="3" key="1">
    <citation type="submission" date="2016-03" db="EMBL/GenBank/DDBJ databases">
        <title>Complete genome sequence of the type strain Actinoalloteichus hymeniacidonis DSM 45092.</title>
        <authorList>
            <person name="Schaffert L."/>
            <person name="Albersmeier A."/>
            <person name="Winkler A."/>
            <person name="Kalinowski J."/>
            <person name="Zotchev S."/>
            <person name="Ruckert C."/>
        </authorList>
    </citation>
    <scope>NUCLEOTIDE SEQUENCE [LARGE SCALE GENOMIC DNA]</scope>
    <source>
        <strain evidence="3">HPA177(T) (DSM 45092(T))</strain>
    </source>
</reference>
<dbReference type="AlphaFoldDB" id="A0AAC9HV94"/>
<feature type="domain" description="Beta-lactamase class A catalytic" evidence="1">
    <location>
        <begin position="31"/>
        <end position="273"/>
    </location>
</feature>
<dbReference type="EMBL" id="CP014859">
    <property type="protein sequence ID" value="AOS66093.1"/>
    <property type="molecule type" value="Genomic_DNA"/>
</dbReference>
<gene>
    <name evidence="2" type="ORF">TL08_26625</name>
</gene>
<keyword evidence="3" id="KW-1185">Reference proteome</keyword>
<dbReference type="InterPro" id="IPR045155">
    <property type="entry name" value="Beta-lactam_cat"/>
</dbReference>
<dbReference type="GO" id="GO:0046677">
    <property type="term" value="P:response to antibiotic"/>
    <property type="evidence" value="ECO:0007669"/>
    <property type="project" value="InterPro"/>
</dbReference>
<dbReference type="PANTHER" id="PTHR35333">
    <property type="entry name" value="BETA-LACTAMASE"/>
    <property type="match status" value="1"/>
</dbReference>
<organism evidence="2 3">
    <name type="scientific">Actinoalloteichus hymeniacidonis</name>
    <dbReference type="NCBI Taxonomy" id="340345"/>
    <lineage>
        <taxon>Bacteria</taxon>
        <taxon>Bacillati</taxon>
        <taxon>Actinomycetota</taxon>
        <taxon>Actinomycetes</taxon>
        <taxon>Pseudonocardiales</taxon>
        <taxon>Pseudonocardiaceae</taxon>
        <taxon>Actinoalloteichus</taxon>
    </lineage>
</organism>
<dbReference type="Pfam" id="PF13354">
    <property type="entry name" value="Beta-lactamase2"/>
    <property type="match status" value="1"/>
</dbReference>
<evidence type="ECO:0000313" key="2">
    <source>
        <dbReference type="EMBL" id="AOS66093.1"/>
    </source>
</evidence>
<evidence type="ECO:0000259" key="1">
    <source>
        <dbReference type="Pfam" id="PF13354"/>
    </source>
</evidence>
<name>A0AAC9HV94_9PSEU</name>
<evidence type="ECO:0000313" key="3">
    <source>
        <dbReference type="Proteomes" id="UP000095210"/>
    </source>
</evidence>
<dbReference type="GO" id="GO:0008800">
    <property type="term" value="F:beta-lactamase activity"/>
    <property type="evidence" value="ECO:0007669"/>
    <property type="project" value="UniProtKB-EC"/>
</dbReference>
<proteinExistence type="predicted"/>
<accession>A0AAC9HV94</accession>
<protein>
    <submittedName>
        <fullName evidence="2">Beta-lactamase class A</fullName>
        <ecNumber evidence="2">3.5.2.6</ecNumber>
    </submittedName>
</protein>
<dbReference type="GO" id="GO:0030655">
    <property type="term" value="P:beta-lactam antibiotic catabolic process"/>
    <property type="evidence" value="ECO:0007669"/>
    <property type="project" value="InterPro"/>
</dbReference>
<dbReference type="Gene3D" id="3.40.710.10">
    <property type="entry name" value="DD-peptidase/beta-lactamase superfamily"/>
    <property type="match status" value="1"/>
</dbReference>
<dbReference type="InterPro" id="IPR012338">
    <property type="entry name" value="Beta-lactam/transpept-like"/>
</dbReference>
<dbReference type="KEGG" id="ahm:TL08_26625"/>
<dbReference type="Proteomes" id="UP000095210">
    <property type="component" value="Chromosome"/>
</dbReference>